<evidence type="ECO:0000256" key="2">
    <source>
        <dbReference type="ARBA" id="ARBA00001946"/>
    </source>
</evidence>
<dbReference type="GO" id="GO:0046656">
    <property type="term" value="P:folic acid biosynthetic process"/>
    <property type="evidence" value="ECO:0007669"/>
    <property type="project" value="UniProtKB-KW"/>
</dbReference>
<evidence type="ECO:0000256" key="9">
    <source>
        <dbReference type="ARBA" id="ARBA00022842"/>
    </source>
</evidence>
<evidence type="ECO:0000256" key="11">
    <source>
        <dbReference type="ARBA" id="ARBA00030193"/>
    </source>
</evidence>
<keyword evidence="10 12" id="KW-0289">Folate biosynthesis</keyword>
<comment type="pathway">
    <text evidence="3 12">Cofactor biosynthesis; tetrahydrofolate biosynthesis; 7,8-dihydrofolate from 2-amino-4-hydroxy-6-hydroxymethyl-7,8-dihydropteridine diphosphate and 4-aminobenzoate: step 1/2.</text>
</comment>
<dbReference type="RefSeq" id="WP_090250444.1">
    <property type="nucleotide sequence ID" value="NZ_FOAA01000001.1"/>
</dbReference>
<keyword evidence="7 12" id="KW-0808">Transferase</keyword>
<dbReference type="InterPro" id="IPR000489">
    <property type="entry name" value="Pterin-binding_dom"/>
</dbReference>
<evidence type="ECO:0000256" key="3">
    <source>
        <dbReference type="ARBA" id="ARBA00004763"/>
    </source>
</evidence>
<evidence type="ECO:0000256" key="4">
    <source>
        <dbReference type="ARBA" id="ARBA00009503"/>
    </source>
</evidence>
<organism evidence="14 15">
    <name type="scientific">Ectothiorhodospira marina</name>
    <dbReference type="NCBI Taxonomy" id="1396821"/>
    <lineage>
        <taxon>Bacteria</taxon>
        <taxon>Pseudomonadati</taxon>
        <taxon>Pseudomonadota</taxon>
        <taxon>Gammaproteobacteria</taxon>
        <taxon>Chromatiales</taxon>
        <taxon>Ectothiorhodospiraceae</taxon>
        <taxon>Ectothiorhodospira</taxon>
    </lineage>
</organism>
<reference evidence="15" key="1">
    <citation type="submission" date="2016-10" db="EMBL/GenBank/DDBJ databases">
        <authorList>
            <person name="Varghese N."/>
            <person name="Submissions S."/>
        </authorList>
    </citation>
    <scope>NUCLEOTIDE SEQUENCE [LARGE SCALE GENOMIC DNA]</scope>
    <source>
        <strain evidence="15">DSM 241</strain>
    </source>
</reference>
<dbReference type="EC" id="2.5.1.15" evidence="5 12"/>
<protein>
    <recommendedName>
        <fullName evidence="6 12">Dihydropteroate synthase</fullName>
        <shortName evidence="12">DHPS</shortName>
        <ecNumber evidence="5 12">2.5.1.15</ecNumber>
    </recommendedName>
    <alternativeName>
        <fullName evidence="11 12">Dihydropteroate pyrophosphorylase</fullName>
    </alternativeName>
</protein>
<dbReference type="SUPFAM" id="SSF51717">
    <property type="entry name" value="Dihydropteroate synthetase-like"/>
    <property type="match status" value="1"/>
</dbReference>
<dbReference type="InterPro" id="IPR011005">
    <property type="entry name" value="Dihydropteroate_synth-like_sf"/>
</dbReference>
<dbReference type="NCBIfam" id="TIGR01496">
    <property type="entry name" value="DHPS"/>
    <property type="match status" value="1"/>
</dbReference>
<dbReference type="AlphaFoldDB" id="A0A1H7EZQ6"/>
<sequence length="278" mass="29602">MQFGQYSVDFTEPRIMGILNVTPDSFSDGGAYLHPAQAIEHALAMVEAGADFIDVGGESTRPGAGAVLVEEELTRVVPIIEVLAPRLPVPISVDTSKAEVMRAACAAGATLINDVRALQDPGALEMAARCGVPVCLMHMQGQPRSMQVNPQYQDVVAEVRDFLAERVMACRAAGIPAARLLLDPGFGFGKNLEHNLTLLRRLPELAVEGLPLLVGMSRKTMIDRMLGGERPVAERIQGSVAAALLAAQRGASILRVHDVAATRDALRVLRAAGPPFTL</sequence>
<keyword evidence="9 12" id="KW-0460">Magnesium</keyword>
<dbReference type="GO" id="GO:0005829">
    <property type="term" value="C:cytosol"/>
    <property type="evidence" value="ECO:0007669"/>
    <property type="project" value="TreeGrafter"/>
</dbReference>
<dbReference type="PANTHER" id="PTHR20941">
    <property type="entry name" value="FOLATE SYNTHESIS PROTEINS"/>
    <property type="match status" value="1"/>
</dbReference>
<dbReference type="GO" id="GO:0046872">
    <property type="term" value="F:metal ion binding"/>
    <property type="evidence" value="ECO:0007669"/>
    <property type="project" value="UniProtKB-KW"/>
</dbReference>
<dbReference type="GO" id="GO:0004156">
    <property type="term" value="F:dihydropteroate synthase activity"/>
    <property type="evidence" value="ECO:0007669"/>
    <property type="project" value="UniProtKB-EC"/>
</dbReference>
<dbReference type="EMBL" id="FOAA01000001">
    <property type="protein sequence ID" value="SEK19396.1"/>
    <property type="molecule type" value="Genomic_DNA"/>
</dbReference>
<proteinExistence type="inferred from homology"/>
<dbReference type="GO" id="GO:0046654">
    <property type="term" value="P:tetrahydrofolate biosynthetic process"/>
    <property type="evidence" value="ECO:0007669"/>
    <property type="project" value="UniProtKB-UniPathway"/>
</dbReference>
<feature type="domain" description="Pterin-binding" evidence="13">
    <location>
        <begin position="13"/>
        <end position="267"/>
    </location>
</feature>
<accession>A0A1H7EZQ6</accession>
<dbReference type="PROSITE" id="PS50972">
    <property type="entry name" value="PTERIN_BINDING"/>
    <property type="match status" value="1"/>
</dbReference>
<dbReference type="UniPathway" id="UPA00077">
    <property type="reaction ID" value="UER00156"/>
</dbReference>
<dbReference type="CDD" id="cd00739">
    <property type="entry name" value="DHPS"/>
    <property type="match status" value="1"/>
</dbReference>
<gene>
    <name evidence="14" type="ORF">SAMN05444515_10163</name>
</gene>
<dbReference type="InterPro" id="IPR006390">
    <property type="entry name" value="DHP_synth_dom"/>
</dbReference>
<dbReference type="InterPro" id="IPR045031">
    <property type="entry name" value="DHP_synth-like"/>
</dbReference>
<comment type="catalytic activity">
    <reaction evidence="1">
        <text>(7,8-dihydropterin-6-yl)methyl diphosphate + 4-aminobenzoate = 7,8-dihydropteroate + diphosphate</text>
        <dbReference type="Rhea" id="RHEA:19949"/>
        <dbReference type="ChEBI" id="CHEBI:17836"/>
        <dbReference type="ChEBI" id="CHEBI:17839"/>
        <dbReference type="ChEBI" id="CHEBI:33019"/>
        <dbReference type="ChEBI" id="CHEBI:72950"/>
        <dbReference type="EC" id="2.5.1.15"/>
    </reaction>
</comment>
<evidence type="ECO:0000256" key="1">
    <source>
        <dbReference type="ARBA" id="ARBA00000012"/>
    </source>
</evidence>
<evidence type="ECO:0000259" key="13">
    <source>
        <dbReference type="PROSITE" id="PS50972"/>
    </source>
</evidence>
<keyword evidence="8 12" id="KW-0479">Metal-binding</keyword>
<evidence type="ECO:0000256" key="8">
    <source>
        <dbReference type="ARBA" id="ARBA00022723"/>
    </source>
</evidence>
<evidence type="ECO:0000256" key="10">
    <source>
        <dbReference type="ARBA" id="ARBA00022909"/>
    </source>
</evidence>
<dbReference type="OrthoDB" id="9811744at2"/>
<comment type="cofactor">
    <cofactor evidence="2 12">
        <name>Mg(2+)</name>
        <dbReference type="ChEBI" id="CHEBI:18420"/>
    </cofactor>
</comment>
<dbReference type="PROSITE" id="PS00792">
    <property type="entry name" value="DHPS_1"/>
    <property type="match status" value="1"/>
</dbReference>
<name>A0A1H7EZQ6_9GAMM</name>
<evidence type="ECO:0000256" key="12">
    <source>
        <dbReference type="RuleBase" id="RU361205"/>
    </source>
</evidence>
<dbReference type="STRING" id="1396821.SAMN05444515_10163"/>
<comment type="similarity">
    <text evidence="4 12">Belongs to the DHPS family.</text>
</comment>
<dbReference type="PANTHER" id="PTHR20941:SF1">
    <property type="entry name" value="FOLIC ACID SYNTHESIS PROTEIN FOL1"/>
    <property type="match status" value="1"/>
</dbReference>
<dbReference type="Pfam" id="PF00809">
    <property type="entry name" value="Pterin_bind"/>
    <property type="match status" value="1"/>
</dbReference>
<evidence type="ECO:0000313" key="15">
    <source>
        <dbReference type="Proteomes" id="UP000199256"/>
    </source>
</evidence>
<dbReference type="FunFam" id="3.20.20.20:FF:000006">
    <property type="entry name" value="Dihydropteroate synthase"/>
    <property type="match status" value="1"/>
</dbReference>
<keyword evidence="15" id="KW-1185">Reference proteome</keyword>
<dbReference type="Proteomes" id="UP000199256">
    <property type="component" value="Unassembled WGS sequence"/>
</dbReference>
<comment type="function">
    <text evidence="12">Catalyzes the condensation of para-aminobenzoate (pABA) with 6-hydroxymethyl-7,8-dihydropterin diphosphate (DHPt-PP) to form 7,8-dihydropteroate (H2Pte), the immediate precursor of folate derivatives.</text>
</comment>
<evidence type="ECO:0000256" key="7">
    <source>
        <dbReference type="ARBA" id="ARBA00022679"/>
    </source>
</evidence>
<evidence type="ECO:0000256" key="6">
    <source>
        <dbReference type="ARBA" id="ARBA00016919"/>
    </source>
</evidence>
<dbReference type="Gene3D" id="3.20.20.20">
    <property type="entry name" value="Dihydropteroate synthase-like"/>
    <property type="match status" value="1"/>
</dbReference>
<evidence type="ECO:0000256" key="5">
    <source>
        <dbReference type="ARBA" id="ARBA00012458"/>
    </source>
</evidence>
<evidence type="ECO:0000313" key="14">
    <source>
        <dbReference type="EMBL" id="SEK19396.1"/>
    </source>
</evidence>